<evidence type="ECO:0000313" key="3">
    <source>
        <dbReference type="EMBL" id="KAK3005963.1"/>
    </source>
</evidence>
<dbReference type="Proteomes" id="UP001188597">
    <property type="component" value="Unassembled WGS sequence"/>
</dbReference>
<keyword evidence="1" id="KW-0560">Oxidoreductase</keyword>
<dbReference type="InterPro" id="IPR001017">
    <property type="entry name" value="DH_E1"/>
</dbReference>
<sequence length="82" mass="8679">TPLLNFAAVLEDPVISICRNDGWATSTPVADQFRSDGIVVTGPAYGVRSVRADGSDARALYSAVHEARKMAISGKAPVLTYN</sequence>
<evidence type="ECO:0000313" key="4">
    <source>
        <dbReference type="Proteomes" id="UP001188597"/>
    </source>
</evidence>
<dbReference type="GO" id="GO:0009083">
    <property type="term" value="P:branched-chain amino acid catabolic process"/>
    <property type="evidence" value="ECO:0007669"/>
    <property type="project" value="TreeGrafter"/>
</dbReference>
<dbReference type="PANTHER" id="PTHR43380:SF11">
    <property type="entry name" value="2-OXOISOVALERATE DEHYDROGENASE SUBUNIT ALPHA 2, MITOCHONDRIAL"/>
    <property type="match status" value="1"/>
</dbReference>
<dbReference type="InterPro" id="IPR050771">
    <property type="entry name" value="Alpha-ketoacid_DH_E1_comp"/>
</dbReference>
<proteinExistence type="predicted"/>
<evidence type="ECO:0000256" key="1">
    <source>
        <dbReference type="ARBA" id="ARBA00023002"/>
    </source>
</evidence>
<dbReference type="EMBL" id="JAVXUP010002058">
    <property type="protein sequence ID" value="KAK3005963.1"/>
    <property type="molecule type" value="Genomic_DNA"/>
</dbReference>
<comment type="caution">
    <text evidence="3">The sequence shown here is derived from an EMBL/GenBank/DDBJ whole genome shotgun (WGS) entry which is preliminary data.</text>
</comment>
<evidence type="ECO:0000259" key="2">
    <source>
        <dbReference type="Pfam" id="PF00676"/>
    </source>
</evidence>
<organism evidence="3 4">
    <name type="scientific">Escallonia herrerae</name>
    <dbReference type="NCBI Taxonomy" id="1293975"/>
    <lineage>
        <taxon>Eukaryota</taxon>
        <taxon>Viridiplantae</taxon>
        <taxon>Streptophyta</taxon>
        <taxon>Embryophyta</taxon>
        <taxon>Tracheophyta</taxon>
        <taxon>Spermatophyta</taxon>
        <taxon>Magnoliopsida</taxon>
        <taxon>eudicotyledons</taxon>
        <taxon>Gunneridae</taxon>
        <taxon>Pentapetalae</taxon>
        <taxon>asterids</taxon>
        <taxon>campanulids</taxon>
        <taxon>Escalloniales</taxon>
        <taxon>Escalloniaceae</taxon>
        <taxon>Escallonia</taxon>
    </lineage>
</organism>
<gene>
    <name evidence="3" type="ORF">RJ639_017724</name>
</gene>
<dbReference type="PANTHER" id="PTHR43380">
    <property type="entry name" value="2-OXOISOVALERATE DEHYDROGENASE SUBUNIT ALPHA, MITOCHONDRIAL"/>
    <property type="match status" value="1"/>
</dbReference>
<dbReference type="Pfam" id="PF00676">
    <property type="entry name" value="E1_dh"/>
    <property type="match status" value="1"/>
</dbReference>
<accession>A0AA88VDV3</accession>
<dbReference type="GO" id="GO:0016624">
    <property type="term" value="F:oxidoreductase activity, acting on the aldehyde or oxo group of donors, disulfide as acceptor"/>
    <property type="evidence" value="ECO:0007669"/>
    <property type="project" value="InterPro"/>
</dbReference>
<reference evidence="3" key="1">
    <citation type="submission" date="2022-12" db="EMBL/GenBank/DDBJ databases">
        <title>Draft genome assemblies for two species of Escallonia (Escalloniales).</title>
        <authorList>
            <person name="Chanderbali A."/>
            <person name="Dervinis C."/>
            <person name="Anghel I."/>
            <person name="Soltis D."/>
            <person name="Soltis P."/>
            <person name="Zapata F."/>
        </authorList>
    </citation>
    <scope>NUCLEOTIDE SEQUENCE</scope>
    <source>
        <strain evidence="3">UCBG64.0493</strain>
        <tissue evidence="3">Leaf</tissue>
    </source>
</reference>
<feature type="non-terminal residue" evidence="3">
    <location>
        <position position="82"/>
    </location>
</feature>
<dbReference type="SUPFAM" id="SSF52518">
    <property type="entry name" value="Thiamin diphosphate-binding fold (THDP-binding)"/>
    <property type="match status" value="1"/>
</dbReference>
<dbReference type="Gene3D" id="3.40.50.970">
    <property type="match status" value="1"/>
</dbReference>
<protein>
    <recommendedName>
        <fullName evidence="2">Dehydrogenase E1 component domain-containing protein</fullName>
    </recommendedName>
</protein>
<feature type="domain" description="Dehydrogenase E1 component" evidence="2">
    <location>
        <begin position="4"/>
        <end position="79"/>
    </location>
</feature>
<dbReference type="InterPro" id="IPR029061">
    <property type="entry name" value="THDP-binding"/>
</dbReference>
<dbReference type="AlphaFoldDB" id="A0AA88VDV3"/>
<name>A0AA88VDV3_9ASTE</name>
<keyword evidence="4" id="KW-1185">Reference proteome</keyword>